<dbReference type="InterPro" id="IPR002933">
    <property type="entry name" value="Peptidase_M20"/>
</dbReference>
<dbReference type="InterPro" id="IPR011650">
    <property type="entry name" value="Peptidase_M20_dimer"/>
</dbReference>
<evidence type="ECO:0000259" key="3">
    <source>
        <dbReference type="Pfam" id="PF07687"/>
    </source>
</evidence>
<dbReference type="OrthoDB" id="9777385at2"/>
<dbReference type="GO" id="GO:0019877">
    <property type="term" value="P:diaminopimelate biosynthetic process"/>
    <property type="evidence" value="ECO:0007669"/>
    <property type="project" value="UniProtKB-ARBA"/>
</dbReference>
<evidence type="ECO:0000313" key="4">
    <source>
        <dbReference type="EMBL" id="SMF04381.1"/>
    </source>
</evidence>
<dbReference type="EMBL" id="FWZU01000002">
    <property type="protein sequence ID" value="SMF04381.1"/>
    <property type="molecule type" value="Genomic_DNA"/>
</dbReference>
<feature type="binding site" evidence="2">
    <location>
        <position position="355"/>
    </location>
    <ligand>
        <name>Mn(2+)</name>
        <dbReference type="ChEBI" id="CHEBI:29035"/>
        <label>2</label>
    </ligand>
</feature>
<feature type="binding site" evidence="2">
    <location>
        <position position="161"/>
    </location>
    <ligand>
        <name>Mn(2+)</name>
        <dbReference type="ChEBI" id="CHEBI:29035"/>
        <label>2</label>
    </ligand>
</feature>
<dbReference type="InterPro" id="IPR036264">
    <property type="entry name" value="Bact_exopeptidase_dim_dom"/>
</dbReference>
<dbReference type="PANTHER" id="PTHR11014:SF63">
    <property type="entry name" value="METALLOPEPTIDASE, PUTATIVE (AFU_ORTHOLOGUE AFUA_6G09600)-RELATED"/>
    <property type="match status" value="1"/>
</dbReference>
<dbReference type="GO" id="GO:0050118">
    <property type="term" value="F:N-acetyldiaminopimelate deacetylase activity"/>
    <property type="evidence" value="ECO:0007669"/>
    <property type="project" value="UniProtKB-ARBA"/>
</dbReference>
<dbReference type="AlphaFoldDB" id="A0A1X7CWD1"/>
<evidence type="ECO:0000313" key="5">
    <source>
        <dbReference type="Proteomes" id="UP000192906"/>
    </source>
</evidence>
<evidence type="ECO:0000256" key="2">
    <source>
        <dbReference type="PIRSR" id="PIRSR005962-1"/>
    </source>
</evidence>
<dbReference type="GO" id="GO:0046872">
    <property type="term" value="F:metal ion binding"/>
    <property type="evidence" value="ECO:0007669"/>
    <property type="project" value="UniProtKB-KW"/>
</dbReference>
<dbReference type="Gene3D" id="3.40.630.10">
    <property type="entry name" value="Zn peptidases"/>
    <property type="match status" value="1"/>
</dbReference>
<dbReference type="Pfam" id="PF01546">
    <property type="entry name" value="Peptidase_M20"/>
    <property type="match status" value="1"/>
</dbReference>
<feature type="binding site" evidence="2">
    <location>
        <position position="102"/>
    </location>
    <ligand>
        <name>Mn(2+)</name>
        <dbReference type="ChEBI" id="CHEBI:29035"/>
        <label>2</label>
    </ligand>
</feature>
<keyword evidence="5" id="KW-1185">Reference proteome</keyword>
<protein>
    <submittedName>
        <fullName evidence="4">Hippurate hydrolase</fullName>
    </submittedName>
</protein>
<organism evidence="4 5">
    <name type="scientific">Desulfovibrio gilichinskyi</name>
    <dbReference type="NCBI Taxonomy" id="1519643"/>
    <lineage>
        <taxon>Bacteria</taxon>
        <taxon>Pseudomonadati</taxon>
        <taxon>Thermodesulfobacteriota</taxon>
        <taxon>Desulfovibrionia</taxon>
        <taxon>Desulfovibrionales</taxon>
        <taxon>Desulfovibrionaceae</taxon>
        <taxon>Desulfovibrio</taxon>
    </lineage>
</organism>
<sequence length="381" mass="41548">MALNADVIALLDEFKDIRHKIHQHPEVGLETAQTVVLIKSKLDEYGISYENIGVNSLVAEIKGKAGDTTVAFRVDMDGLEMSEENDFSYKSQVEGRMHACGHDGHCTSLIALAAYLSKHRDFNGTVLLLFQSGEEGYEGALRVIEDSFFDKYKVDYMFGFHAWPGLASGKIAVHNGACMASEDRFEIMVTGKSGHASMPHVCNEPFAAVADIIKGLQTIVGRKVPSHERGVVSITQVHGGSLRNGIPDNVMVQGNVRTCNEDVQDLIEESIAQTVAGACAIYGVKGVLDYVRKHPVLINSTPDVARKAAEKVVGPENVVTDLESSMAAEDFAFFMKHTKGCYVWIGNGVDSPPLHNSKFDFNDEILPVAASFFIAVIDELL</sequence>
<accession>A0A1X7CWD1</accession>
<evidence type="ECO:0000256" key="1">
    <source>
        <dbReference type="ARBA" id="ARBA00022801"/>
    </source>
</evidence>
<dbReference type="PIRSF" id="PIRSF005962">
    <property type="entry name" value="Pept_M20D_amidohydro"/>
    <property type="match status" value="1"/>
</dbReference>
<dbReference type="NCBIfam" id="TIGR01891">
    <property type="entry name" value="amidohydrolases"/>
    <property type="match status" value="1"/>
</dbReference>
<proteinExistence type="predicted"/>
<dbReference type="Proteomes" id="UP000192906">
    <property type="component" value="Unassembled WGS sequence"/>
</dbReference>
<dbReference type="SUPFAM" id="SSF53187">
    <property type="entry name" value="Zn-dependent exopeptidases"/>
    <property type="match status" value="1"/>
</dbReference>
<name>A0A1X7CWD1_9BACT</name>
<dbReference type="SUPFAM" id="SSF55031">
    <property type="entry name" value="Bacterial exopeptidase dimerisation domain"/>
    <property type="match status" value="1"/>
</dbReference>
<dbReference type="PANTHER" id="PTHR11014">
    <property type="entry name" value="PEPTIDASE M20 FAMILY MEMBER"/>
    <property type="match status" value="1"/>
</dbReference>
<dbReference type="InterPro" id="IPR017439">
    <property type="entry name" value="Amidohydrolase"/>
</dbReference>
<keyword evidence="1 4" id="KW-0378">Hydrolase</keyword>
<dbReference type="Gene3D" id="3.30.70.360">
    <property type="match status" value="1"/>
</dbReference>
<dbReference type="STRING" id="1519643.SAMN06295933_1350"/>
<feature type="binding site" evidence="2">
    <location>
        <position position="100"/>
    </location>
    <ligand>
        <name>Mn(2+)</name>
        <dbReference type="ChEBI" id="CHEBI:29035"/>
        <label>2</label>
    </ligand>
</feature>
<dbReference type="RefSeq" id="WP_085100196.1">
    <property type="nucleotide sequence ID" value="NZ_FWZU01000002.1"/>
</dbReference>
<keyword evidence="2" id="KW-0479">Metal-binding</keyword>
<dbReference type="Pfam" id="PF07687">
    <property type="entry name" value="M20_dimer"/>
    <property type="match status" value="1"/>
</dbReference>
<keyword evidence="2" id="KW-0464">Manganese</keyword>
<feature type="binding site" evidence="2">
    <location>
        <position position="135"/>
    </location>
    <ligand>
        <name>Mn(2+)</name>
        <dbReference type="ChEBI" id="CHEBI:29035"/>
        <label>2</label>
    </ligand>
</feature>
<feature type="domain" description="Peptidase M20 dimerisation" evidence="3">
    <location>
        <begin position="185"/>
        <end position="275"/>
    </location>
</feature>
<comment type="cofactor">
    <cofactor evidence="2">
        <name>Mn(2+)</name>
        <dbReference type="ChEBI" id="CHEBI:29035"/>
    </cofactor>
    <text evidence="2">The Mn(2+) ion enhances activity.</text>
</comment>
<dbReference type="FunFam" id="3.30.70.360:FF:000001">
    <property type="entry name" value="N-acetyldiaminopimelate deacetylase"/>
    <property type="match status" value="1"/>
</dbReference>
<reference evidence="5" key="1">
    <citation type="submission" date="2017-04" db="EMBL/GenBank/DDBJ databases">
        <authorList>
            <person name="Varghese N."/>
            <person name="Submissions S."/>
        </authorList>
    </citation>
    <scope>NUCLEOTIDE SEQUENCE [LARGE SCALE GENOMIC DNA]</scope>
    <source>
        <strain evidence="5">K3S</strain>
    </source>
</reference>
<gene>
    <name evidence="4" type="ORF">SAMN06295933_1350</name>
</gene>